<evidence type="ECO:0000313" key="1">
    <source>
        <dbReference type="EMBL" id="ADI06744.1"/>
    </source>
</evidence>
<gene>
    <name evidence="1" type="ordered locus">SBI_03623</name>
</gene>
<dbReference type="EMBL" id="CP002047">
    <property type="protein sequence ID" value="ADI06744.1"/>
    <property type="molecule type" value="Genomic_DNA"/>
</dbReference>
<keyword evidence="2" id="KW-1185">Reference proteome</keyword>
<dbReference type="KEGG" id="sbh:SBI_03623"/>
<dbReference type="HOGENOM" id="CLU_3189355_0_0_11"/>
<accession>D7CE57</accession>
<evidence type="ECO:0000313" key="2">
    <source>
        <dbReference type="Proteomes" id="UP000000377"/>
    </source>
</evidence>
<proteinExistence type="predicted"/>
<reference evidence="1 2" key="1">
    <citation type="journal article" date="2010" name="J. Bacteriol.">
        <title>Genome sequence of the milbemycin-producing bacterium Streptomyces bingchenggensis.</title>
        <authorList>
            <person name="Wang X.J."/>
            <person name="Yan Y.J."/>
            <person name="Zhang B."/>
            <person name="An J."/>
            <person name="Wang J.J."/>
            <person name="Tian J."/>
            <person name="Jiang L."/>
            <person name="Chen Y.H."/>
            <person name="Huang S.X."/>
            <person name="Yin M."/>
            <person name="Zhang J."/>
            <person name="Gao A.L."/>
            <person name="Liu C.X."/>
            <person name="Zhu Z.X."/>
            <person name="Xiang W.S."/>
        </authorList>
    </citation>
    <scope>NUCLEOTIDE SEQUENCE [LARGE SCALE GENOMIC DNA]</scope>
    <source>
        <strain evidence="1 2">BCW-1</strain>
    </source>
</reference>
<sequence length="46" mass="5029">MVATAIRTIFLHTAGEDLRTRLNVVVGVLGRQFLQVKNMMLEAASG</sequence>
<dbReference type="PATRIC" id="fig|749414.3.peg.3759"/>
<name>D7CE57_STRBB</name>
<dbReference type="AlphaFoldDB" id="D7CE57"/>
<protein>
    <submittedName>
        <fullName evidence="1">Uncharacterized protein</fullName>
    </submittedName>
</protein>
<dbReference type="Proteomes" id="UP000000377">
    <property type="component" value="Chromosome"/>
</dbReference>
<organism evidence="1 2">
    <name type="scientific">Streptomyces bingchenggensis (strain BCW-1)</name>
    <dbReference type="NCBI Taxonomy" id="749414"/>
    <lineage>
        <taxon>Bacteria</taxon>
        <taxon>Bacillati</taxon>
        <taxon>Actinomycetota</taxon>
        <taxon>Actinomycetes</taxon>
        <taxon>Kitasatosporales</taxon>
        <taxon>Streptomycetaceae</taxon>
        <taxon>Streptomyces</taxon>
    </lineage>
</organism>